<evidence type="ECO:0000313" key="3">
    <source>
        <dbReference type="Proteomes" id="UP000193834"/>
    </source>
</evidence>
<evidence type="ECO:0000313" key="2">
    <source>
        <dbReference type="EMBL" id="SMG17931.1"/>
    </source>
</evidence>
<proteinExistence type="predicted"/>
<dbReference type="PANTHER" id="PTHR43617">
    <property type="entry name" value="L-AMINO ACID N-ACETYLTRANSFERASE"/>
    <property type="match status" value="1"/>
</dbReference>
<dbReference type="SUPFAM" id="SSF55729">
    <property type="entry name" value="Acyl-CoA N-acyltransferases (Nat)"/>
    <property type="match status" value="2"/>
</dbReference>
<dbReference type="EMBL" id="FXAZ01000001">
    <property type="protein sequence ID" value="SMG17931.1"/>
    <property type="molecule type" value="Genomic_DNA"/>
</dbReference>
<dbReference type="PROSITE" id="PS51186">
    <property type="entry name" value="GNAT"/>
    <property type="match status" value="2"/>
</dbReference>
<name>A0A1X7ISP4_9BACL</name>
<gene>
    <name evidence="2" type="ORF">SAMN06295960_0748</name>
</gene>
<feature type="domain" description="N-acetyltransferase" evidence="1">
    <location>
        <begin position="2"/>
        <end position="162"/>
    </location>
</feature>
<dbReference type="Pfam" id="PF00583">
    <property type="entry name" value="Acetyltransf_1"/>
    <property type="match status" value="1"/>
</dbReference>
<dbReference type="Gene3D" id="3.40.630.30">
    <property type="match status" value="2"/>
</dbReference>
<dbReference type="GO" id="GO:0016747">
    <property type="term" value="F:acyltransferase activity, transferring groups other than amino-acyl groups"/>
    <property type="evidence" value="ECO:0007669"/>
    <property type="project" value="InterPro"/>
</dbReference>
<dbReference type="STRING" id="1852522.SAMN06295960_0748"/>
<feature type="domain" description="N-acetyltransferase" evidence="1">
    <location>
        <begin position="157"/>
        <end position="293"/>
    </location>
</feature>
<keyword evidence="2" id="KW-0808">Transferase</keyword>
<keyword evidence="3" id="KW-1185">Reference proteome</keyword>
<sequence>MIHIRQIDHIKTVASFIAQHNQVAKQHVGYCGTDAEELMDTLLHDFSEGPVEQSWLAAYDDERLVGVLGLDITSEDQEAEIWGPFIEHENWEQIALQLWESLLASIPFTLRSAYGFYNLHNQSAQAFMQKLGAQREGEHLLLSFHHKDALSSLHVEASIEALDSLHECEFISLHDEVFKQAYYDGITIVERQDQCNQVYCAVQDNKLLGYVYVEANPEHGDGDIHFIAVNEAARGKGMGTVLLQRALIFLTSHESIQQITLCVSLDNHGAISIYERAGFKRKHHLISYKVHIQ</sequence>
<dbReference type="Proteomes" id="UP000193834">
    <property type="component" value="Unassembled WGS sequence"/>
</dbReference>
<dbReference type="AlphaFoldDB" id="A0A1X7ISP4"/>
<evidence type="ECO:0000259" key="1">
    <source>
        <dbReference type="PROSITE" id="PS51186"/>
    </source>
</evidence>
<protein>
    <submittedName>
        <fullName evidence="2">Acetyltransferase (GNAT) family protein</fullName>
    </submittedName>
</protein>
<dbReference type="InterPro" id="IPR050276">
    <property type="entry name" value="MshD_Acetyltransferase"/>
</dbReference>
<accession>A0A1X7ISP4</accession>
<dbReference type="PANTHER" id="PTHR43617:SF34">
    <property type="entry name" value="PUTATIVE-RELATED"/>
    <property type="match status" value="1"/>
</dbReference>
<dbReference type="OrthoDB" id="87299at2"/>
<dbReference type="InterPro" id="IPR000182">
    <property type="entry name" value="GNAT_dom"/>
</dbReference>
<dbReference type="RefSeq" id="WP_085492982.1">
    <property type="nucleotide sequence ID" value="NZ_FXAZ01000001.1"/>
</dbReference>
<dbReference type="CDD" id="cd04301">
    <property type="entry name" value="NAT_SF"/>
    <property type="match status" value="1"/>
</dbReference>
<dbReference type="InterPro" id="IPR016181">
    <property type="entry name" value="Acyl_CoA_acyltransferase"/>
</dbReference>
<organism evidence="2 3">
    <name type="scientific">Paenibacillus aquistagni</name>
    <dbReference type="NCBI Taxonomy" id="1852522"/>
    <lineage>
        <taxon>Bacteria</taxon>
        <taxon>Bacillati</taxon>
        <taxon>Bacillota</taxon>
        <taxon>Bacilli</taxon>
        <taxon>Bacillales</taxon>
        <taxon>Paenibacillaceae</taxon>
        <taxon>Paenibacillus</taxon>
    </lineage>
</organism>
<reference evidence="2 3" key="1">
    <citation type="submission" date="2017-04" db="EMBL/GenBank/DDBJ databases">
        <authorList>
            <person name="Afonso C.L."/>
            <person name="Miller P.J."/>
            <person name="Scott M.A."/>
            <person name="Spackman E."/>
            <person name="Goraichik I."/>
            <person name="Dimitrov K.M."/>
            <person name="Suarez D.L."/>
            <person name="Swayne D.E."/>
        </authorList>
    </citation>
    <scope>NUCLEOTIDE SEQUENCE [LARGE SCALE GENOMIC DNA]</scope>
    <source>
        <strain evidence="2 3">11</strain>
    </source>
</reference>